<reference evidence="4 5" key="1">
    <citation type="submission" date="2020-08" db="EMBL/GenBank/DDBJ databases">
        <title>Genomic Encyclopedia of Type Strains, Phase IV (KMG-IV): sequencing the most valuable type-strain genomes for metagenomic binning, comparative biology and taxonomic classification.</title>
        <authorList>
            <person name="Goeker M."/>
        </authorList>
    </citation>
    <scope>NUCLEOTIDE SEQUENCE [LARGE SCALE GENOMIC DNA]</scope>
    <source>
        <strain evidence="4 5">DSM 100039</strain>
    </source>
</reference>
<feature type="transmembrane region" description="Helical" evidence="2">
    <location>
        <begin position="192"/>
        <end position="211"/>
    </location>
</feature>
<evidence type="ECO:0000313" key="5">
    <source>
        <dbReference type="Proteomes" id="UP000556329"/>
    </source>
</evidence>
<dbReference type="Gene3D" id="3.40.50.10070">
    <property type="entry name" value="TolB, N-terminal domain"/>
    <property type="match status" value="1"/>
</dbReference>
<evidence type="ECO:0000313" key="4">
    <source>
        <dbReference type="EMBL" id="MBB6408852.1"/>
    </source>
</evidence>
<dbReference type="GO" id="GO:0004016">
    <property type="term" value="F:adenylate cyclase activity"/>
    <property type="evidence" value="ECO:0007669"/>
    <property type="project" value="UniProtKB-EC"/>
</dbReference>
<dbReference type="PROSITE" id="PS50005">
    <property type="entry name" value="TPR"/>
    <property type="match status" value="2"/>
</dbReference>
<dbReference type="InterPro" id="IPR029787">
    <property type="entry name" value="Nucleotide_cyclase"/>
</dbReference>
<dbReference type="RefSeq" id="WP_184871856.1">
    <property type="nucleotide sequence ID" value="NZ_JACHEF010000001.1"/>
</dbReference>
<keyword evidence="1" id="KW-0802">TPR repeat</keyword>
<protein>
    <submittedName>
        <fullName evidence="4">Adenylate cyclase</fullName>
        <ecNumber evidence="4">4.6.1.1</ecNumber>
    </submittedName>
</protein>
<dbReference type="Gene3D" id="1.25.40.10">
    <property type="entry name" value="Tetratricopeptide repeat domain"/>
    <property type="match status" value="1"/>
</dbReference>
<dbReference type="InterPro" id="IPR019734">
    <property type="entry name" value="TPR_rpt"/>
</dbReference>
<keyword evidence="5" id="KW-1185">Reference proteome</keyword>
<keyword evidence="4" id="KW-0456">Lyase</keyword>
<dbReference type="Proteomes" id="UP000556329">
    <property type="component" value="Unassembled WGS sequence"/>
</dbReference>
<dbReference type="GO" id="GO:0006171">
    <property type="term" value="P:cAMP biosynthetic process"/>
    <property type="evidence" value="ECO:0007669"/>
    <property type="project" value="TreeGrafter"/>
</dbReference>
<feature type="repeat" description="TPR" evidence="1">
    <location>
        <begin position="493"/>
        <end position="526"/>
    </location>
</feature>
<dbReference type="SMART" id="SM00044">
    <property type="entry name" value="CYCc"/>
    <property type="match status" value="1"/>
</dbReference>
<evidence type="ECO:0000256" key="1">
    <source>
        <dbReference type="PROSITE-ProRule" id="PRU00339"/>
    </source>
</evidence>
<dbReference type="InterPro" id="IPR050697">
    <property type="entry name" value="Adenylyl/Guanylyl_Cyclase_3/4"/>
</dbReference>
<keyword evidence="2" id="KW-0812">Transmembrane</keyword>
<accession>A0A841PF56</accession>
<proteinExistence type="predicted"/>
<dbReference type="SUPFAM" id="SSF48452">
    <property type="entry name" value="TPR-like"/>
    <property type="match status" value="1"/>
</dbReference>
<comment type="caution">
    <text evidence="4">The sequence shown here is derived from an EMBL/GenBank/DDBJ whole genome shotgun (WGS) entry which is preliminary data.</text>
</comment>
<dbReference type="GO" id="GO:0035556">
    <property type="term" value="P:intracellular signal transduction"/>
    <property type="evidence" value="ECO:0007669"/>
    <property type="project" value="InterPro"/>
</dbReference>
<dbReference type="EC" id="4.6.1.1" evidence="4"/>
<keyword evidence="2" id="KW-0472">Membrane</keyword>
<feature type="domain" description="Guanylate cyclase" evidence="3">
    <location>
        <begin position="13"/>
        <end position="128"/>
    </location>
</feature>
<gene>
    <name evidence="4" type="ORF">HNQ71_001496</name>
</gene>
<dbReference type="Pfam" id="PF00211">
    <property type="entry name" value="Guanylate_cyc"/>
    <property type="match status" value="1"/>
</dbReference>
<dbReference type="AlphaFoldDB" id="A0A841PF56"/>
<feature type="repeat" description="TPR" evidence="1">
    <location>
        <begin position="459"/>
        <end position="492"/>
    </location>
</feature>
<dbReference type="EMBL" id="JACHEF010000001">
    <property type="protein sequence ID" value="MBB6408852.1"/>
    <property type="molecule type" value="Genomic_DNA"/>
</dbReference>
<dbReference type="PROSITE" id="PS50125">
    <property type="entry name" value="GUANYLATE_CYCLASE_2"/>
    <property type="match status" value="1"/>
</dbReference>
<organism evidence="4 5">
    <name type="scientific">Mesorhizobium sangaii</name>
    <dbReference type="NCBI Taxonomy" id="505389"/>
    <lineage>
        <taxon>Bacteria</taxon>
        <taxon>Pseudomonadati</taxon>
        <taxon>Pseudomonadota</taxon>
        <taxon>Alphaproteobacteria</taxon>
        <taxon>Hyphomicrobiales</taxon>
        <taxon>Phyllobacteriaceae</taxon>
        <taxon>Mesorhizobium</taxon>
    </lineage>
</organism>
<sequence>MEQVQHLERKLVAILAADVVGYSRLMGLDETGTLSRLKALRREFIEPSIEGYHGRIVKLMGDGALVAFESVVDALACAVEIQRVTAQQNLGIPEDTQIVFRIGINLGDVIPDKDDFYGDGVNIAARLEGLSDPGGIVISGTAYDQAHNKLGLTFKSLGEQRLKNIPERVRAYRVLLEQTGGTRKSRSRRWPVIGATVLVLALIAGIAVMLWPQAIALLPGHGSTPVGSSVGKPSIAVLPFTDLSQKAGQDYFAEGLADDLITDLSKISGLLVIARNSAFSFKDRSLDVDEIAAQLNVRYVVEGSVRREEDLVRINVQLIDAQTGSNIWAERYDRDYSRIFALQDEVIGRIVEALSVRLTEGERAQIARLPTRSLEAYDFYTRAEQKVYVVDNRSLGETLSLYQKAIKLDPTFADAYSGYARATVDVLGFDYQVLMLSAVARQRSYEAAGRALELNPQSARAYAVLGILQMLDGEWDQAIASVQKAVALDPNGAEAELNRAIVLTYAGQNREALAAMERVLRLDPKPRAQVFDYYGFVLYMNHQYEKALQALGEVQPGERSDLGLETLAMTNARLGRMAEAHDAAAAILKKMPEQNLAGYRVVYAHHRRQEDLDHRLGALRAAGIPERSFDFRGRKEDRLGAAAIRALTGDRTWVGHQHNGAAFVMELSANGDVALSSQSSIITGTSSVDGDLFCTQSTATLLGRKFCAPVYRNPQGSSDTQDEYAWPDSVTVWYFSVSP</sequence>
<evidence type="ECO:0000259" key="3">
    <source>
        <dbReference type="PROSITE" id="PS50125"/>
    </source>
</evidence>
<name>A0A841PF56_9HYPH</name>
<dbReference type="CDD" id="cd07302">
    <property type="entry name" value="CHD"/>
    <property type="match status" value="1"/>
</dbReference>
<dbReference type="Gene3D" id="3.30.70.1230">
    <property type="entry name" value="Nucleotide cyclase"/>
    <property type="match status" value="1"/>
</dbReference>
<dbReference type="PANTHER" id="PTHR43081">
    <property type="entry name" value="ADENYLATE CYCLASE, TERMINAL-DIFFERENTIATION SPECIFIC-RELATED"/>
    <property type="match status" value="1"/>
</dbReference>
<dbReference type="SUPFAM" id="SSF55073">
    <property type="entry name" value="Nucleotide cyclase"/>
    <property type="match status" value="1"/>
</dbReference>
<dbReference type="PANTHER" id="PTHR43081:SF19">
    <property type="entry name" value="PH-SENSITIVE ADENYLATE CYCLASE RV1264"/>
    <property type="match status" value="1"/>
</dbReference>
<evidence type="ECO:0000256" key="2">
    <source>
        <dbReference type="SAM" id="Phobius"/>
    </source>
</evidence>
<dbReference type="InterPro" id="IPR011990">
    <property type="entry name" value="TPR-like_helical_dom_sf"/>
</dbReference>
<dbReference type="SMART" id="SM00028">
    <property type="entry name" value="TPR"/>
    <property type="match status" value="2"/>
</dbReference>
<keyword evidence="2" id="KW-1133">Transmembrane helix</keyword>
<dbReference type="InterPro" id="IPR001054">
    <property type="entry name" value="A/G_cyclase"/>
</dbReference>